<evidence type="ECO:0000256" key="1">
    <source>
        <dbReference type="ARBA" id="ARBA00004496"/>
    </source>
</evidence>
<dbReference type="SUPFAM" id="SSF46785">
    <property type="entry name" value="Winged helix' DNA-binding domain"/>
    <property type="match status" value="1"/>
</dbReference>
<evidence type="ECO:0000313" key="14">
    <source>
        <dbReference type="Proteomes" id="UP000576368"/>
    </source>
</evidence>
<keyword evidence="9" id="KW-0678">Repressor</keyword>
<dbReference type="GeneID" id="86892166"/>
<dbReference type="GO" id="GO:1900079">
    <property type="term" value="P:regulation of arginine biosynthetic process"/>
    <property type="evidence" value="ECO:0007669"/>
    <property type="project" value="UniProtKB-UniRule"/>
</dbReference>
<evidence type="ECO:0000313" key="12">
    <source>
        <dbReference type="EMBL" id="NJC16435.1"/>
    </source>
</evidence>
<dbReference type="Gene3D" id="1.10.10.10">
    <property type="entry name" value="Winged helix-like DNA-binding domain superfamily/Winged helix DNA-binding domain"/>
    <property type="match status" value="1"/>
</dbReference>
<keyword evidence="15" id="KW-1185">Reference proteome</keyword>
<evidence type="ECO:0000256" key="8">
    <source>
        <dbReference type="ARBA" id="ARBA00023163"/>
    </source>
</evidence>
<evidence type="ECO:0000256" key="9">
    <source>
        <dbReference type="HAMAP-Rule" id="MF_00173"/>
    </source>
</evidence>
<accession>A0A7X5Y8E5</accession>
<dbReference type="AlphaFoldDB" id="A0A7X5Y8E5"/>
<keyword evidence="6 9" id="KW-0805">Transcription regulation</keyword>
<comment type="subcellular location">
    <subcellularLocation>
        <location evidence="1 9">Cytoplasm</location>
    </subcellularLocation>
</comment>
<dbReference type="Pfam" id="PF01316">
    <property type="entry name" value="Arg_repressor"/>
    <property type="match status" value="1"/>
</dbReference>
<dbReference type="Proteomes" id="UP000576368">
    <property type="component" value="Unassembled WGS sequence"/>
</dbReference>
<dbReference type="InterPro" id="IPR020900">
    <property type="entry name" value="Arg_repress_DNA-bd"/>
</dbReference>
<feature type="domain" description="Arginine repressor C-terminal" evidence="11">
    <location>
        <begin position="83"/>
        <end position="147"/>
    </location>
</feature>
<dbReference type="EMBL" id="CP043839">
    <property type="protein sequence ID" value="WOF13063.1"/>
    <property type="molecule type" value="Genomic_DNA"/>
</dbReference>
<comment type="similarity">
    <text evidence="3 9">Belongs to the ArgR family.</text>
</comment>
<dbReference type="InterPro" id="IPR036388">
    <property type="entry name" value="WH-like_DNA-bd_sf"/>
</dbReference>
<dbReference type="GO" id="GO:0003677">
    <property type="term" value="F:DNA binding"/>
    <property type="evidence" value="ECO:0007669"/>
    <property type="project" value="UniProtKB-KW"/>
</dbReference>
<evidence type="ECO:0000256" key="3">
    <source>
        <dbReference type="ARBA" id="ARBA00008316"/>
    </source>
</evidence>
<dbReference type="Proteomes" id="UP001302374">
    <property type="component" value="Chromosome"/>
</dbReference>
<dbReference type="InterPro" id="IPR020899">
    <property type="entry name" value="Arg_repress_C"/>
</dbReference>
<comment type="function">
    <text evidence="9">Regulates arginine biosynthesis genes.</text>
</comment>
<dbReference type="GO" id="GO:0006526">
    <property type="term" value="P:L-arginine biosynthetic process"/>
    <property type="evidence" value="ECO:0007669"/>
    <property type="project" value="UniProtKB-UniPathway"/>
</dbReference>
<dbReference type="InterPro" id="IPR036390">
    <property type="entry name" value="WH_DNA-bd_sf"/>
</dbReference>
<evidence type="ECO:0000256" key="2">
    <source>
        <dbReference type="ARBA" id="ARBA00005040"/>
    </source>
</evidence>
<keyword evidence="5 9" id="KW-0963">Cytoplasm</keyword>
<name>A0A7X5Y8E5_9BACT</name>
<keyword evidence="7 9" id="KW-0238">DNA-binding</keyword>
<feature type="domain" description="Arginine repressor DNA-binding" evidence="10">
    <location>
        <begin position="3"/>
        <end position="67"/>
    </location>
</feature>
<dbReference type="UniPathway" id="UPA00068"/>
<proteinExistence type="inferred from homology"/>
<organism evidence="12 14">
    <name type="scientific">Butyricimonas paravirosa</name>
    <dbReference type="NCBI Taxonomy" id="1472417"/>
    <lineage>
        <taxon>Bacteria</taxon>
        <taxon>Pseudomonadati</taxon>
        <taxon>Bacteroidota</taxon>
        <taxon>Bacteroidia</taxon>
        <taxon>Bacteroidales</taxon>
        <taxon>Odoribacteraceae</taxon>
        <taxon>Butyricimonas</taxon>
    </lineage>
</organism>
<dbReference type="PRINTS" id="PR01467">
    <property type="entry name" value="ARGREPRESSOR"/>
</dbReference>
<evidence type="ECO:0000313" key="15">
    <source>
        <dbReference type="Proteomes" id="UP001302374"/>
    </source>
</evidence>
<keyword evidence="8 9" id="KW-0804">Transcription</keyword>
<sequence length="159" mass="17833">MRNKTKRLLAIRKLIENEQICSQEELLFRLKELNVEATQSTLSRDLKFMRVAKIPHKDKGYIYIIPDSIQNEQADEKASAIVTDAISSIDFSGNIAVMKTLPGYAKAVTVLIDNENYFEVLGTIGGDDTVLIVMREGVTHNELLDALSSIHANIHSLFK</sequence>
<protein>
    <recommendedName>
        <fullName evidence="4 9">Arginine repressor</fullName>
    </recommendedName>
</protein>
<dbReference type="GO" id="GO:0005737">
    <property type="term" value="C:cytoplasm"/>
    <property type="evidence" value="ECO:0007669"/>
    <property type="project" value="UniProtKB-SubCell"/>
</dbReference>
<dbReference type="PANTHER" id="PTHR34471">
    <property type="entry name" value="ARGININE REPRESSOR"/>
    <property type="match status" value="1"/>
</dbReference>
<reference evidence="13 15" key="1">
    <citation type="submission" date="2019-09" db="EMBL/GenBank/DDBJ databases">
        <title>Butyricimonas paravirosa DSM 105722 (=214-4 = JCM 18677 = CCUG 65563).</title>
        <authorList>
            <person name="Le Roy T."/>
            <person name="Cani P.D."/>
        </authorList>
    </citation>
    <scope>NUCLEOTIDE SEQUENCE [LARGE SCALE GENOMIC DNA]</scope>
    <source>
        <strain evidence="13 15">DSM 105722</strain>
    </source>
</reference>
<dbReference type="SUPFAM" id="SSF55252">
    <property type="entry name" value="C-terminal domain of arginine repressor"/>
    <property type="match status" value="1"/>
</dbReference>
<dbReference type="InterPro" id="IPR036251">
    <property type="entry name" value="Arg_repress_C_sf"/>
</dbReference>
<comment type="pathway">
    <text evidence="2 9">Amino-acid biosynthesis; L-arginine biosynthesis [regulation].</text>
</comment>
<dbReference type="Pfam" id="PF02863">
    <property type="entry name" value="Arg_repressor_C"/>
    <property type="match status" value="1"/>
</dbReference>
<dbReference type="HAMAP" id="MF_00173">
    <property type="entry name" value="Arg_repressor"/>
    <property type="match status" value="1"/>
</dbReference>
<reference evidence="12 14" key="2">
    <citation type="submission" date="2020-03" db="EMBL/GenBank/DDBJ databases">
        <title>Genomic Encyclopedia of Type Strains, Phase IV (KMG-IV): sequencing the most valuable type-strain genomes for metagenomic binning, comparative biology and taxonomic classification.</title>
        <authorList>
            <person name="Goeker M."/>
        </authorList>
    </citation>
    <scope>NUCLEOTIDE SEQUENCE [LARGE SCALE GENOMIC DNA]</scope>
    <source>
        <strain evidence="12 14">DSM 105722</strain>
    </source>
</reference>
<evidence type="ECO:0000256" key="6">
    <source>
        <dbReference type="ARBA" id="ARBA00023015"/>
    </source>
</evidence>
<evidence type="ECO:0000259" key="11">
    <source>
        <dbReference type="Pfam" id="PF02863"/>
    </source>
</evidence>
<evidence type="ECO:0000313" key="13">
    <source>
        <dbReference type="EMBL" id="WOF13063.1"/>
    </source>
</evidence>
<dbReference type="Gene3D" id="3.30.1360.40">
    <property type="match status" value="1"/>
</dbReference>
<dbReference type="PANTHER" id="PTHR34471:SF1">
    <property type="entry name" value="ARGININE REPRESSOR"/>
    <property type="match status" value="1"/>
</dbReference>
<dbReference type="RefSeq" id="WP_087419271.1">
    <property type="nucleotide sequence ID" value="NZ_BMPA01000001.1"/>
</dbReference>
<keyword evidence="9" id="KW-0055">Arginine biosynthesis</keyword>
<dbReference type="GO" id="GO:0034618">
    <property type="term" value="F:arginine binding"/>
    <property type="evidence" value="ECO:0007669"/>
    <property type="project" value="InterPro"/>
</dbReference>
<evidence type="ECO:0000256" key="4">
    <source>
        <dbReference type="ARBA" id="ARBA00021148"/>
    </source>
</evidence>
<dbReference type="GO" id="GO:0003700">
    <property type="term" value="F:DNA-binding transcription factor activity"/>
    <property type="evidence" value="ECO:0007669"/>
    <property type="project" value="UniProtKB-UniRule"/>
</dbReference>
<evidence type="ECO:0000256" key="7">
    <source>
        <dbReference type="ARBA" id="ARBA00023125"/>
    </source>
</evidence>
<keyword evidence="9" id="KW-0028">Amino-acid biosynthesis</keyword>
<evidence type="ECO:0000259" key="10">
    <source>
        <dbReference type="Pfam" id="PF01316"/>
    </source>
</evidence>
<gene>
    <name evidence="9" type="primary">argR</name>
    <name evidence="13" type="ORF">F1644_12695</name>
    <name evidence="12" type="ORF">GGR15_000037</name>
</gene>
<dbReference type="GO" id="GO:0051259">
    <property type="term" value="P:protein complex oligomerization"/>
    <property type="evidence" value="ECO:0007669"/>
    <property type="project" value="InterPro"/>
</dbReference>
<dbReference type="EMBL" id="JAATLI010000001">
    <property type="protein sequence ID" value="NJC16435.1"/>
    <property type="molecule type" value="Genomic_DNA"/>
</dbReference>
<evidence type="ECO:0000256" key="5">
    <source>
        <dbReference type="ARBA" id="ARBA00022490"/>
    </source>
</evidence>
<dbReference type="InterPro" id="IPR001669">
    <property type="entry name" value="Arg_repress"/>
</dbReference>